<protein>
    <submittedName>
        <fullName evidence="3">VWA domain-containing protein</fullName>
    </submittedName>
</protein>
<name>A0A7J2U4G9_9CREN</name>
<gene>
    <name evidence="3" type="ORF">ENO26_08570</name>
</gene>
<keyword evidence="1" id="KW-1133">Transmembrane helix</keyword>
<sequence>MMTFRNIPAFIITFPILAAVVIFFHIYYPMLYSKWYRFRHSLASVALKKIQGSGSRGRRLLSLVLKLAIVFLIALAFAQPYIVSEQVAYVESKQLSELRFKTKPAMVVILDTSGSMAGEKIETAKNVIKDFIENLNISIDIGFIDFDHSVKQAIAPTDDWGKVVEAVEKAQALGGTMYSYPLKVALNWLTPYREMNISVAIVFISDGLPADIKEYRELLKEFKDRGIPIYTVFIGFENEGIEEMKMIANKTGGKSFVAQTARELPAALGEALRGAAQTIQKVEVEAKIMKRVEVYTPLIGYMLIATLMLYIIHRFIVYRFSGVTF</sequence>
<dbReference type="Gene3D" id="3.40.50.410">
    <property type="entry name" value="von Willebrand factor, type A domain"/>
    <property type="match status" value="1"/>
</dbReference>
<dbReference type="PANTHER" id="PTHR37464:SF1">
    <property type="entry name" value="BLL2463 PROTEIN"/>
    <property type="match status" value="1"/>
</dbReference>
<evidence type="ECO:0000259" key="2">
    <source>
        <dbReference type="PROSITE" id="PS50234"/>
    </source>
</evidence>
<dbReference type="CDD" id="cd00198">
    <property type="entry name" value="vWFA"/>
    <property type="match status" value="1"/>
</dbReference>
<comment type="caution">
    <text evidence="3">The sequence shown here is derived from an EMBL/GenBank/DDBJ whole genome shotgun (WGS) entry which is preliminary data.</text>
</comment>
<evidence type="ECO:0000313" key="3">
    <source>
        <dbReference type="EMBL" id="HEM67596.1"/>
    </source>
</evidence>
<dbReference type="PROSITE" id="PS50234">
    <property type="entry name" value="VWFA"/>
    <property type="match status" value="1"/>
</dbReference>
<dbReference type="Pfam" id="PF00092">
    <property type="entry name" value="VWA"/>
    <property type="match status" value="1"/>
</dbReference>
<organism evidence="3">
    <name type="scientific">Ignisphaera aggregans</name>
    <dbReference type="NCBI Taxonomy" id="334771"/>
    <lineage>
        <taxon>Archaea</taxon>
        <taxon>Thermoproteota</taxon>
        <taxon>Thermoprotei</taxon>
        <taxon>Desulfurococcales</taxon>
        <taxon>Desulfurococcaceae</taxon>
        <taxon>Ignisphaera</taxon>
    </lineage>
</organism>
<feature type="transmembrane region" description="Helical" evidence="1">
    <location>
        <begin position="294"/>
        <end position="312"/>
    </location>
</feature>
<dbReference type="InterPro" id="IPR036465">
    <property type="entry name" value="vWFA_dom_sf"/>
</dbReference>
<dbReference type="InterPro" id="IPR002035">
    <property type="entry name" value="VWF_A"/>
</dbReference>
<dbReference type="SUPFAM" id="SSF53300">
    <property type="entry name" value="vWA-like"/>
    <property type="match status" value="1"/>
</dbReference>
<keyword evidence="1" id="KW-0472">Membrane</keyword>
<evidence type="ECO:0000256" key="1">
    <source>
        <dbReference type="SAM" id="Phobius"/>
    </source>
</evidence>
<dbReference type="PANTHER" id="PTHR37464">
    <property type="entry name" value="BLL2463 PROTEIN"/>
    <property type="match status" value="1"/>
</dbReference>
<accession>A0A7J2U4G9</accession>
<feature type="transmembrane region" description="Helical" evidence="1">
    <location>
        <begin position="6"/>
        <end position="28"/>
    </location>
</feature>
<dbReference type="AlphaFoldDB" id="A0A7J2U4G9"/>
<keyword evidence="1" id="KW-0812">Transmembrane</keyword>
<proteinExistence type="predicted"/>
<dbReference type="SMART" id="SM00327">
    <property type="entry name" value="VWA"/>
    <property type="match status" value="1"/>
</dbReference>
<feature type="domain" description="VWFA" evidence="2">
    <location>
        <begin position="105"/>
        <end position="272"/>
    </location>
</feature>
<reference evidence="3" key="1">
    <citation type="journal article" date="2020" name="mSystems">
        <title>Genome- and Community-Level Interaction Insights into Carbon Utilization and Element Cycling Functions of Hydrothermarchaeota in Hydrothermal Sediment.</title>
        <authorList>
            <person name="Zhou Z."/>
            <person name="Liu Y."/>
            <person name="Xu W."/>
            <person name="Pan J."/>
            <person name="Luo Z.H."/>
            <person name="Li M."/>
        </authorList>
    </citation>
    <scope>NUCLEOTIDE SEQUENCE [LARGE SCALE GENOMIC DNA]</scope>
    <source>
        <strain evidence="3">SpSt-125</strain>
    </source>
</reference>
<dbReference type="EMBL" id="DSEU01000059">
    <property type="protein sequence ID" value="HEM67596.1"/>
    <property type="molecule type" value="Genomic_DNA"/>
</dbReference>
<feature type="transmembrane region" description="Helical" evidence="1">
    <location>
        <begin position="63"/>
        <end position="83"/>
    </location>
</feature>